<dbReference type="AlphaFoldDB" id="A0A381VUC0"/>
<dbReference type="EMBL" id="UINC01009805">
    <property type="protein sequence ID" value="SVA43875.1"/>
    <property type="molecule type" value="Genomic_DNA"/>
</dbReference>
<protein>
    <submittedName>
        <fullName evidence="1">Uncharacterized protein</fullName>
    </submittedName>
</protein>
<proteinExistence type="predicted"/>
<evidence type="ECO:0000313" key="1">
    <source>
        <dbReference type="EMBL" id="SVA43875.1"/>
    </source>
</evidence>
<reference evidence="1" key="1">
    <citation type="submission" date="2018-05" db="EMBL/GenBank/DDBJ databases">
        <authorList>
            <person name="Lanie J.A."/>
            <person name="Ng W.-L."/>
            <person name="Kazmierczak K.M."/>
            <person name="Andrzejewski T.M."/>
            <person name="Davidsen T.M."/>
            <person name="Wayne K.J."/>
            <person name="Tettelin H."/>
            <person name="Glass J.I."/>
            <person name="Rusch D."/>
            <person name="Podicherti R."/>
            <person name="Tsui H.-C.T."/>
            <person name="Winkler M.E."/>
        </authorList>
    </citation>
    <scope>NUCLEOTIDE SEQUENCE</scope>
</reference>
<organism evidence="1">
    <name type="scientific">marine metagenome</name>
    <dbReference type="NCBI Taxonomy" id="408172"/>
    <lineage>
        <taxon>unclassified sequences</taxon>
        <taxon>metagenomes</taxon>
        <taxon>ecological metagenomes</taxon>
    </lineage>
</organism>
<gene>
    <name evidence="1" type="ORF">METZ01_LOCUS96729</name>
</gene>
<name>A0A381VUC0_9ZZZZ</name>
<dbReference type="InterPro" id="IPR038696">
    <property type="entry name" value="IalB_sf"/>
</dbReference>
<sequence length="171" mass="19836">MPQKFINSLYISFIIILISFSARSAEDLKSIGKFKDWETFTVTENDNKICFAQSIPILRAPKKFERNSSRLFITFRPSEDIKDEVSATSGYTFQKEKIVKAKTGKKTYDFFSQEEFAWILDTEEEQRFIKAMKKASRVMIIGRTEKGKQTVDHYSLMGFTKAYNTAKKNCS</sequence>
<accession>A0A381VUC0</accession>
<dbReference type="Gene3D" id="2.60.40.1880">
    <property type="entry name" value="Invasion associated locus B (IalB) protein"/>
    <property type="match status" value="1"/>
</dbReference>